<dbReference type="OrthoDB" id="419598at2759"/>
<sequence length="291" mass="31651">MAEVEMFAIFGATGKVGYATAAALRQSGKQVRAIVRNESKVGPLREIGCEIAFANLYDPESLAKAFRSAKAVQVILPPTMDAADPAECMREGINNLAYALEKTRPKRVLAISDYGAHVESDIGMPTMCRGLEERLARLDGHKIFLRSAEHTQGWERVIPAVKESGTLPTFHSTVDKLFPTISASDLGPIAARLLLQPLDRKGVQVMHAEGPQRYCAADVAIVLSKHLGMSIETSIIPRSQWEGVFERVMKPSLAELLIKANDAQNQGGLVDIETDSDEVFFGTTTLFDAIG</sequence>
<dbReference type="InterPro" id="IPR051604">
    <property type="entry name" value="Ergot_Alk_Oxidoreductase"/>
</dbReference>
<evidence type="ECO:0000313" key="3">
    <source>
        <dbReference type="Proteomes" id="UP000604273"/>
    </source>
</evidence>
<dbReference type="EMBL" id="JABFAI010000289">
    <property type="protein sequence ID" value="KAF4947350.1"/>
    <property type="molecule type" value="Genomic_DNA"/>
</dbReference>
<dbReference type="Gene3D" id="3.90.25.10">
    <property type="entry name" value="UDP-galactose 4-epimerase, domain 1"/>
    <property type="match status" value="1"/>
</dbReference>
<feature type="domain" description="NAD(P)-binding" evidence="1">
    <location>
        <begin position="11"/>
        <end position="119"/>
    </location>
</feature>
<reference evidence="2" key="2">
    <citation type="submission" date="2020-05" db="EMBL/GenBank/DDBJ databases">
        <authorList>
            <person name="Kim H.-S."/>
            <person name="Proctor R.H."/>
            <person name="Brown D.W."/>
        </authorList>
    </citation>
    <scope>NUCLEOTIDE SEQUENCE</scope>
    <source>
        <strain evidence="2">NRRL 45417</strain>
    </source>
</reference>
<dbReference type="InterPro" id="IPR036291">
    <property type="entry name" value="NAD(P)-bd_dom_sf"/>
</dbReference>
<dbReference type="Pfam" id="PF13460">
    <property type="entry name" value="NAD_binding_10"/>
    <property type="match status" value="1"/>
</dbReference>
<organism evidence="2 3">
    <name type="scientific">Fusarium gaditjirri</name>
    <dbReference type="NCBI Taxonomy" id="282569"/>
    <lineage>
        <taxon>Eukaryota</taxon>
        <taxon>Fungi</taxon>
        <taxon>Dikarya</taxon>
        <taxon>Ascomycota</taxon>
        <taxon>Pezizomycotina</taxon>
        <taxon>Sordariomycetes</taxon>
        <taxon>Hypocreomycetidae</taxon>
        <taxon>Hypocreales</taxon>
        <taxon>Nectriaceae</taxon>
        <taxon>Fusarium</taxon>
        <taxon>Fusarium nisikadoi species complex</taxon>
    </lineage>
</organism>
<evidence type="ECO:0000313" key="2">
    <source>
        <dbReference type="EMBL" id="KAF4947350.1"/>
    </source>
</evidence>
<comment type="caution">
    <text evidence="2">The sequence shown here is derived from an EMBL/GenBank/DDBJ whole genome shotgun (WGS) entry which is preliminary data.</text>
</comment>
<protein>
    <recommendedName>
        <fullName evidence="1">NAD(P)-binding domain-containing protein</fullName>
    </recommendedName>
</protein>
<gene>
    <name evidence="2" type="ORF">FGADI_10483</name>
</gene>
<dbReference type="Proteomes" id="UP000604273">
    <property type="component" value="Unassembled WGS sequence"/>
</dbReference>
<evidence type="ECO:0000259" key="1">
    <source>
        <dbReference type="Pfam" id="PF13460"/>
    </source>
</evidence>
<name>A0A8H4SXE4_9HYPO</name>
<dbReference type="PANTHER" id="PTHR43162:SF1">
    <property type="entry name" value="PRESTALK A DIFFERENTIATION PROTEIN A"/>
    <property type="match status" value="1"/>
</dbReference>
<dbReference type="PANTHER" id="PTHR43162">
    <property type="match status" value="1"/>
</dbReference>
<proteinExistence type="predicted"/>
<dbReference type="InterPro" id="IPR016040">
    <property type="entry name" value="NAD(P)-bd_dom"/>
</dbReference>
<dbReference type="Gene3D" id="3.40.50.720">
    <property type="entry name" value="NAD(P)-binding Rossmann-like Domain"/>
    <property type="match status" value="1"/>
</dbReference>
<dbReference type="AlphaFoldDB" id="A0A8H4SXE4"/>
<dbReference type="SUPFAM" id="SSF51735">
    <property type="entry name" value="NAD(P)-binding Rossmann-fold domains"/>
    <property type="match status" value="1"/>
</dbReference>
<keyword evidence="3" id="KW-1185">Reference proteome</keyword>
<reference evidence="2" key="1">
    <citation type="journal article" date="2020" name="BMC Genomics">
        <title>Correction to: Identification and distribution of gene clusters required for synthesis of sphingolipid metabolism inhibitors in diverse species of the filamentous fungus Fusarium.</title>
        <authorList>
            <person name="Kim H.S."/>
            <person name="Lohmar J.M."/>
            <person name="Busman M."/>
            <person name="Brown D.W."/>
            <person name="Naumann T.A."/>
            <person name="Divon H.H."/>
            <person name="Lysoe E."/>
            <person name="Uhlig S."/>
            <person name="Proctor R.H."/>
        </authorList>
    </citation>
    <scope>NUCLEOTIDE SEQUENCE</scope>
    <source>
        <strain evidence="2">NRRL 45417</strain>
    </source>
</reference>
<accession>A0A8H4SXE4</accession>